<organism evidence="9 10">
    <name type="scientific">Magnetofaba australis IT-1</name>
    <dbReference type="NCBI Taxonomy" id="1434232"/>
    <lineage>
        <taxon>Bacteria</taxon>
        <taxon>Pseudomonadati</taxon>
        <taxon>Pseudomonadota</taxon>
        <taxon>Magnetococcia</taxon>
        <taxon>Magnetococcales</taxon>
        <taxon>Magnetococcaceae</taxon>
        <taxon>Magnetofaba</taxon>
    </lineage>
</organism>
<name>A0A1Y2K2G5_9PROT</name>
<dbReference type="SUPFAM" id="SSF47384">
    <property type="entry name" value="Homodimeric domain of signal transducing histidine kinase"/>
    <property type="match status" value="1"/>
</dbReference>
<dbReference type="InterPro" id="IPR003661">
    <property type="entry name" value="HisK_dim/P_dom"/>
</dbReference>
<evidence type="ECO:0000256" key="5">
    <source>
        <dbReference type="ARBA" id="ARBA00022777"/>
    </source>
</evidence>
<dbReference type="InterPro" id="IPR004358">
    <property type="entry name" value="Sig_transdc_His_kin-like_C"/>
</dbReference>
<comment type="catalytic activity">
    <reaction evidence="1">
        <text>ATP + protein L-histidine = ADP + protein N-phospho-L-histidine.</text>
        <dbReference type="EC" id="2.7.13.3"/>
    </reaction>
</comment>
<gene>
    <name evidence="9" type="ORF">MAIT1_02338</name>
</gene>
<keyword evidence="4" id="KW-0808">Transferase</keyword>
<comment type="caution">
    <text evidence="9">The sequence shown here is derived from an EMBL/GenBank/DDBJ whole genome shotgun (WGS) entry which is preliminary data.</text>
</comment>
<dbReference type="InterPro" id="IPR001789">
    <property type="entry name" value="Sig_transdc_resp-reg_receiver"/>
</dbReference>
<dbReference type="PRINTS" id="PR00344">
    <property type="entry name" value="BCTRLSENSOR"/>
</dbReference>
<dbReference type="Gene3D" id="3.40.50.2300">
    <property type="match status" value="1"/>
</dbReference>
<dbReference type="InterPro" id="IPR005467">
    <property type="entry name" value="His_kinase_dom"/>
</dbReference>
<dbReference type="SMART" id="SM00448">
    <property type="entry name" value="REC"/>
    <property type="match status" value="1"/>
</dbReference>
<dbReference type="EMBL" id="LVJN01000020">
    <property type="protein sequence ID" value="OSM02231.1"/>
    <property type="molecule type" value="Genomic_DNA"/>
</dbReference>
<proteinExistence type="predicted"/>
<dbReference type="SUPFAM" id="SSF55874">
    <property type="entry name" value="ATPase domain of HSP90 chaperone/DNA topoisomerase II/histidine kinase"/>
    <property type="match status" value="1"/>
</dbReference>
<dbReference type="CDD" id="cd00075">
    <property type="entry name" value="HATPase"/>
    <property type="match status" value="1"/>
</dbReference>
<evidence type="ECO:0000256" key="2">
    <source>
        <dbReference type="ARBA" id="ARBA00012438"/>
    </source>
</evidence>
<dbReference type="EC" id="2.7.13.3" evidence="2"/>
<dbReference type="Pfam" id="PF00512">
    <property type="entry name" value="HisKA"/>
    <property type="match status" value="1"/>
</dbReference>
<dbReference type="SMART" id="SM00388">
    <property type="entry name" value="HisKA"/>
    <property type="match status" value="1"/>
</dbReference>
<dbReference type="PROSITE" id="PS50110">
    <property type="entry name" value="RESPONSE_REGULATORY"/>
    <property type="match status" value="1"/>
</dbReference>
<dbReference type="PROSITE" id="PS50109">
    <property type="entry name" value="HIS_KIN"/>
    <property type="match status" value="1"/>
</dbReference>
<evidence type="ECO:0000256" key="6">
    <source>
        <dbReference type="PROSITE-ProRule" id="PRU00169"/>
    </source>
</evidence>
<dbReference type="InterPro" id="IPR036097">
    <property type="entry name" value="HisK_dim/P_sf"/>
</dbReference>
<dbReference type="FunFam" id="3.30.565.10:FF:000006">
    <property type="entry name" value="Sensor histidine kinase WalK"/>
    <property type="match status" value="1"/>
</dbReference>
<keyword evidence="3 6" id="KW-0597">Phosphoprotein</keyword>
<evidence type="ECO:0000313" key="9">
    <source>
        <dbReference type="EMBL" id="OSM02231.1"/>
    </source>
</evidence>
<reference evidence="9 10" key="1">
    <citation type="journal article" date="2016" name="BMC Genomics">
        <title>Combined genomic and structural analyses of a cultured magnetotactic bacterium reveals its niche adaptation to a dynamic environment.</title>
        <authorList>
            <person name="Araujo A.C."/>
            <person name="Morillo V."/>
            <person name="Cypriano J."/>
            <person name="Teixeira L.C."/>
            <person name="Leao P."/>
            <person name="Lyra S."/>
            <person name="Almeida L.G."/>
            <person name="Bazylinski D.A."/>
            <person name="Vasconcellos A.T."/>
            <person name="Abreu F."/>
            <person name="Lins U."/>
        </authorList>
    </citation>
    <scope>NUCLEOTIDE SEQUENCE [LARGE SCALE GENOMIC DNA]</scope>
    <source>
        <strain evidence="9 10">IT-1</strain>
    </source>
</reference>
<dbReference type="GO" id="GO:0009927">
    <property type="term" value="F:histidine phosphotransfer kinase activity"/>
    <property type="evidence" value="ECO:0007669"/>
    <property type="project" value="TreeGrafter"/>
</dbReference>
<sequence length="369" mass="41171">MLIIDDDESIHVLISHKLRKFGYSAHSVLSIQDAESYLQEYSPDLIFLDYHMPGGSGLLFLEHFRLHDKFTPVVMITADSSRELPIQGLREGLNDFLRKPFDTETLLLTAERALAQAAVNRQHVARLAAERSNQLKSIFFAAFSHDIRTPLQSIMGFADMIMRDVGNTPKEHARRIHEAGKSLIEIVNNILDFSKLESGRLDYEPEMQPLIDTLLIVQDHLEPLLQEKNLHFEMSCSDAIEAEYDDGAIRRVIVNLLGNAIKFSPSGGIIQIACQQTVEGVRLEVRDQGPGVAEENHKLIFDLYGQVQQSIAAGGNSSGLGLAICKKIVEDHGGAIWVKNRANGPGSIFALEIPYRFSPPENHPSEWGL</sequence>
<keyword evidence="10" id="KW-1185">Reference proteome</keyword>
<evidence type="ECO:0000256" key="4">
    <source>
        <dbReference type="ARBA" id="ARBA00022679"/>
    </source>
</evidence>
<keyword evidence="5 9" id="KW-0418">Kinase</keyword>
<evidence type="ECO:0000256" key="1">
    <source>
        <dbReference type="ARBA" id="ARBA00000085"/>
    </source>
</evidence>
<dbReference type="Gene3D" id="1.10.287.130">
    <property type="match status" value="1"/>
</dbReference>
<dbReference type="SMART" id="SM00387">
    <property type="entry name" value="HATPase_c"/>
    <property type="match status" value="1"/>
</dbReference>
<feature type="domain" description="Histidine kinase" evidence="7">
    <location>
        <begin position="142"/>
        <end position="357"/>
    </location>
</feature>
<dbReference type="Pfam" id="PF00072">
    <property type="entry name" value="Response_reg"/>
    <property type="match status" value="1"/>
</dbReference>
<evidence type="ECO:0000259" key="7">
    <source>
        <dbReference type="PROSITE" id="PS50109"/>
    </source>
</evidence>
<dbReference type="SUPFAM" id="SSF52172">
    <property type="entry name" value="CheY-like"/>
    <property type="match status" value="1"/>
</dbReference>
<dbReference type="GO" id="GO:0005886">
    <property type="term" value="C:plasma membrane"/>
    <property type="evidence" value="ECO:0007669"/>
    <property type="project" value="TreeGrafter"/>
</dbReference>
<dbReference type="AlphaFoldDB" id="A0A1Y2K2G5"/>
<dbReference type="Proteomes" id="UP000194003">
    <property type="component" value="Unassembled WGS sequence"/>
</dbReference>
<dbReference type="GO" id="GO:0000155">
    <property type="term" value="F:phosphorelay sensor kinase activity"/>
    <property type="evidence" value="ECO:0007669"/>
    <property type="project" value="InterPro"/>
</dbReference>
<evidence type="ECO:0000259" key="8">
    <source>
        <dbReference type="PROSITE" id="PS50110"/>
    </source>
</evidence>
<protein>
    <recommendedName>
        <fullName evidence="2">histidine kinase</fullName>
        <ecNumber evidence="2">2.7.13.3</ecNumber>
    </recommendedName>
</protein>
<dbReference type="InterPro" id="IPR036890">
    <property type="entry name" value="HATPase_C_sf"/>
</dbReference>
<dbReference type="CDD" id="cd00082">
    <property type="entry name" value="HisKA"/>
    <property type="match status" value="1"/>
</dbReference>
<feature type="modified residue" description="4-aspartylphosphate" evidence="6">
    <location>
        <position position="49"/>
    </location>
</feature>
<dbReference type="Gene3D" id="3.30.565.10">
    <property type="entry name" value="Histidine kinase-like ATPase, C-terminal domain"/>
    <property type="match status" value="1"/>
</dbReference>
<dbReference type="InterPro" id="IPR011006">
    <property type="entry name" value="CheY-like_superfamily"/>
</dbReference>
<evidence type="ECO:0000256" key="3">
    <source>
        <dbReference type="ARBA" id="ARBA00022553"/>
    </source>
</evidence>
<evidence type="ECO:0000313" key="10">
    <source>
        <dbReference type="Proteomes" id="UP000194003"/>
    </source>
</evidence>
<dbReference type="STRING" id="1434232.MAIT1_02338"/>
<dbReference type="InterPro" id="IPR003594">
    <property type="entry name" value="HATPase_dom"/>
</dbReference>
<dbReference type="Pfam" id="PF02518">
    <property type="entry name" value="HATPase_c"/>
    <property type="match status" value="1"/>
</dbReference>
<accession>A0A1Y2K2G5</accession>
<dbReference type="PANTHER" id="PTHR43047">
    <property type="entry name" value="TWO-COMPONENT HISTIDINE PROTEIN KINASE"/>
    <property type="match status" value="1"/>
</dbReference>
<feature type="domain" description="Response regulatory" evidence="8">
    <location>
        <begin position="1"/>
        <end position="114"/>
    </location>
</feature>
<dbReference type="CDD" id="cd00156">
    <property type="entry name" value="REC"/>
    <property type="match status" value="1"/>
</dbReference>